<dbReference type="OrthoDB" id="9812260at2"/>
<dbReference type="InterPro" id="IPR029787">
    <property type="entry name" value="Nucleotide_cyclase"/>
</dbReference>
<evidence type="ECO:0000259" key="4">
    <source>
        <dbReference type="PROSITE" id="PS50887"/>
    </source>
</evidence>
<protein>
    <recommendedName>
        <fullName evidence="2">diguanylate cyclase</fullName>
        <ecNumber evidence="2">2.7.7.65</ecNumber>
    </recommendedName>
</protein>
<dbReference type="SMART" id="SM00267">
    <property type="entry name" value="GGDEF"/>
    <property type="match status" value="1"/>
</dbReference>
<evidence type="ECO:0000313" key="6">
    <source>
        <dbReference type="Proteomes" id="UP000245728"/>
    </source>
</evidence>
<dbReference type="NCBIfam" id="TIGR00254">
    <property type="entry name" value="GGDEF"/>
    <property type="match status" value="1"/>
</dbReference>
<dbReference type="InterPro" id="IPR050469">
    <property type="entry name" value="Diguanylate_Cyclase"/>
</dbReference>
<dbReference type="EMBL" id="CP029347">
    <property type="protein sequence ID" value="AWL12594.1"/>
    <property type="molecule type" value="Genomic_DNA"/>
</dbReference>
<name>A0A2S2E4M1_9ALTE</name>
<dbReference type="PROSITE" id="PS50887">
    <property type="entry name" value="GGDEF"/>
    <property type="match status" value="1"/>
</dbReference>
<gene>
    <name evidence="5" type="ORF">HMF8227_02136</name>
</gene>
<comment type="cofactor">
    <cofactor evidence="1">
        <name>Mg(2+)</name>
        <dbReference type="ChEBI" id="CHEBI:18420"/>
    </cofactor>
</comment>
<dbReference type="Proteomes" id="UP000245728">
    <property type="component" value="Chromosome"/>
</dbReference>
<dbReference type="EC" id="2.7.7.65" evidence="2"/>
<dbReference type="PANTHER" id="PTHR45138">
    <property type="entry name" value="REGULATORY COMPONENTS OF SENSORY TRANSDUCTION SYSTEM"/>
    <property type="match status" value="1"/>
</dbReference>
<dbReference type="GO" id="GO:0052621">
    <property type="term" value="F:diguanylate cyclase activity"/>
    <property type="evidence" value="ECO:0007669"/>
    <property type="project" value="UniProtKB-EC"/>
</dbReference>
<sequence length="288" mass="32664">MEQLIPANDNTVAQGFFTFSTNREVLTDSHRLALLQTLLAATDTQSLINDFFQELQCWLAIESVELISAESSVRSGRPRPSLRYLDFPCEESTQSECSLRYGVLEPLSVWQRSLLGVLHETVRLPLQHMLQQERLKHLARRDHLTGLGNRAHFDDSINTFMHRAERDGKAFGLLVLDLDKFKQINDTHGHCEGDTVLVALASAIRVSLRGTDQAFRLGGDEFCCLVDDDKAATLESVAERIRHNMQSQPILSKHKLTCSIGFSLLSDDDDARRLLHRADKALYREKHR</sequence>
<dbReference type="GO" id="GO:0043709">
    <property type="term" value="P:cell adhesion involved in single-species biofilm formation"/>
    <property type="evidence" value="ECO:0007669"/>
    <property type="project" value="TreeGrafter"/>
</dbReference>
<dbReference type="Gene3D" id="3.30.70.270">
    <property type="match status" value="1"/>
</dbReference>
<dbReference type="GO" id="GO:1902201">
    <property type="term" value="P:negative regulation of bacterial-type flagellum-dependent cell motility"/>
    <property type="evidence" value="ECO:0007669"/>
    <property type="project" value="TreeGrafter"/>
</dbReference>
<dbReference type="GO" id="GO:0005886">
    <property type="term" value="C:plasma membrane"/>
    <property type="evidence" value="ECO:0007669"/>
    <property type="project" value="TreeGrafter"/>
</dbReference>
<evidence type="ECO:0000256" key="3">
    <source>
        <dbReference type="ARBA" id="ARBA00034247"/>
    </source>
</evidence>
<dbReference type="FunFam" id="3.30.70.270:FF:000001">
    <property type="entry name" value="Diguanylate cyclase domain protein"/>
    <property type="match status" value="1"/>
</dbReference>
<proteinExistence type="predicted"/>
<dbReference type="CDD" id="cd01949">
    <property type="entry name" value="GGDEF"/>
    <property type="match status" value="1"/>
</dbReference>
<evidence type="ECO:0000256" key="1">
    <source>
        <dbReference type="ARBA" id="ARBA00001946"/>
    </source>
</evidence>
<dbReference type="SUPFAM" id="SSF55073">
    <property type="entry name" value="Nucleotide cyclase"/>
    <property type="match status" value="1"/>
</dbReference>
<accession>A0A2S2E4M1</accession>
<reference evidence="5 6" key="1">
    <citation type="submission" date="2018-05" db="EMBL/GenBank/DDBJ databases">
        <title>Salinimonas sp. HMF8227 Genome sequencing and assembly.</title>
        <authorList>
            <person name="Kang H."/>
            <person name="Kang J."/>
            <person name="Cha I."/>
            <person name="Kim H."/>
            <person name="Joh K."/>
        </authorList>
    </citation>
    <scope>NUCLEOTIDE SEQUENCE [LARGE SCALE GENOMIC DNA]</scope>
    <source>
        <strain evidence="5 6">HMF8227</strain>
    </source>
</reference>
<dbReference type="KEGG" id="salh:HMF8227_02136"/>
<dbReference type="PANTHER" id="PTHR45138:SF9">
    <property type="entry name" value="DIGUANYLATE CYCLASE DGCM-RELATED"/>
    <property type="match status" value="1"/>
</dbReference>
<dbReference type="InterPro" id="IPR043128">
    <property type="entry name" value="Rev_trsase/Diguanyl_cyclase"/>
</dbReference>
<evidence type="ECO:0000256" key="2">
    <source>
        <dbReference type="ARBA" id="ARBA00012528"/>
    </source>
</evidence>
<dbReference type="RefSeq" id="WP_109340151.1">
    <property type="nucleotide sequence ID" value="NZ_CP029347.1"/>
</dbReference>
<feature type="domain" description="GGDEF" evidence="4">
    <location>
        <begin position="169"/>
        <end position="288"/>
    </location>
</feature>
<dbReference type="InterPro" id="IPR000160">
    <property type="entry name" value="GGDEF_dom"/>
</dbReference>
<dbReference type="Pfam" id="PF00990">
    <property type="entry name" value="GGDEF"/>
    <property type="match status" value="1"/>
</dbReference>
<dbReference type="AlphaFoldDB" id="A0A2S2E4M1"/>
<organism evidence="5 6">
    <name type="scientific">Saliniradius amylolyticus</name>
    <dbReference type="NCBI Taxonomy" id="2183582"/>
    <lineage>
        <taxon>Bacteria</taxon>
        <taxon>Pseudomonadati</taxon>
        <taxon>Pseudomonadota</taxon>
        <taxon>Gammaproteobacteria</taxon>
        <taxon>Alteromonadales</taxon>
        <taxon>Alteromonadaceae</taxon>
        <taxon>Saliniradius</taxon>
    </lineage>
</organism>
<evidence type="ECO:0000313" key="5">
    <source>
        <dbReference type="EMBL" id="AWL12594.1"/>
    </source>
</evidence>
<comment type="catalytic activity">
    <reaction evidence="3">
        <text>2 GTP = 3',3'-c-di-GMP + 2 diphosphate</text>
        <dbReference type="Rhea" id="RHEA:24898"/>
        <dbReference type="ChEBI" id="CHEBI:33019"/>
        <dbReference type="ChEBI" id="CHEBI:37565"/>
        <dbReference type="ChEBI" id="CHEBI:58805"/>
        <dbReference type="EC" id="2.7.7.65"/>
    </reaction>
</comment>
<keyword evidence="6" id="KW-1185">Reference proteome</keyword>